<reference evidence="1 2" key="1">
    <citation type="submission" date="2018-03" db="EMBL/GenBank/DDBJ databases">
        <title>Cross-interface Injection: A General Nanoliter Liquid Handling Method Applied to Single Cells Genome Amplification Automated Nanoliter Liquid Handling Applied to Single Cell Multiple Displacement Amplification.</title>
        <authorList>
            <person name="Yun J."/>
            <person name="Xu P."/>
            <person name="Xu J."/>
            <person name="Dai X."/>
            <person name="Wang Y."/>
            <person name="Zheng X."/>
            <person name="Cao C."/>
            <person name="Yi Q."/>
            <person name="Zhu Y."/>
            <person name="Wang L."/>
            <person name="Dong Z."/>
            <person name="Huang Y."/>
            <person name="Huang L."/>
            <person name="Du W."/>
        </authorList>
    </citation>
    <scope>NUCLEOTIDE SEQUENCE [LARGE SCALE GENOMIC DNA]</scope>
    <source>
        <strain evidence="1 2">Z-D1-2</strain>
    </source>
</reference>
<name>A0A2T4DSQ1_9BACT</name>
<dbReference type="PANTHER" id="PTHR38477">
    <property type="entry name" value="HYPOTHETICAL EXPORTED PROTEIN"/>
    <property type="match status" value="1"/>
</dbReference>
<dbReference type="Proteomes" id="UP000240608">
    <property type="component" value="Unassembled WGS sequence"/>
</dbReference>
<dbReference type="PROSITE" id="PS51257">
    <property type="entry name" value="PROKAR_LIPOPROTEIN"/>
    <property type="match status" value="1"/>
</dbReference>
<proteinExistence type="predicted"/>
<dbReference type="AlphaFoldDB" id="A0A2T4DSQ1"/>
<evidence type="ECO:0000313" key="2">
    <source>
        <dbReference type="Proteomes" id="UP000240608"/>
    </source>
</evidence>
<dbReference type="PANTHER" id="PTHR38477:SF1">
    <property type="entry name" value="MUREIN L,D-TRANSPEPTIDASE CATALYTIC DOMAIN FAMILY PROTEIN"/>
    <property type="match status" value="1"/>
</dbReference>
<dbReference type="EMBL" id="PYVU01000034">
    <property type="protein sequence ID" value="PTB96827.1"/>
    <property type="molecule type" value="Genomic_DNA"/>
</dbReference>
<gene>
    <name evidence="1" type="ORF">C9994_05560</name>
</gene>
<comment type="caution">
    <text evidence="1">The sequence shown here is derived from an EMBL/GenBank/DDBJ whole genome shotgun (WGS) entry which is preliminary data.</text>
</comment>
<protein>
    <submittedName>
        <fullName evidence="1">L,D-transpeptidase catalytic domain protein</fullName>
    </submittedName>
</protein>
<dbReference type="InterPro" id="IPR032676">
    <property type="entry name" value="YkuD_2"/>
</dbReference>
<dbReference type="Pfam" id="PF13645">
    <property type="entry name" value="YkuD_2"/>
    <property type="match status" value="1"/>
</dbReference>
<evidence type="ECO:0000313" key="1">
    <source>
        <dbReference type="EMBL" id="PTB96827.1"/>
    </source>
</evidence>
<sequence>MLVQRNFFLPLLFSFVTLIACSNKPSEAEKLEAKEERLIHAGEDSLTQPRVLEKDMEVDSIRKKSAFQHSQFNTTLNFEDTLKSMYKELMENNPEVKMDYDPFRYAMIGYYTLRQEERLNDKEILSIIDFTKSSCDKRFYTINLKELDFLYYSLVSHGRNTGGDMATKFSNERFSNASSLGFYVTGGTYTGKNGYSMRLVGDEKGWNDNMLARAVVMHEASYVSEDFVKRYGRLGRSYGCPALPKGLSRKVIDTIKNKTVIFAYYNEDTYLKASRYLDLDQLLSKMNDDSSS</sequence>
<accession>A0A2T4DSQ1</accession>
<organism evidence="1 2">
    <name type="scientific">Marivirga lumbricoides</name>
    <dbReference type="NCBI Taxonomy" id="1046115"/>
    <lineage>
        <taxon>Bacteria</taxon>
        <taxon>Pseudomonadati</taxon>
        <taxon>Bacteroidota</taxon>
        <taxon>Cytophagia</taxon>
        <taxon>Cytophagales</taxon>
        <taxon>Marivirgaceae</taxon>
        <taxon>Marivirga</taxon>
    </lineage>
</organism>